<dbReference type="Gene3D" id="3.30.1540.10">
    <property type="entry name" value="formyl-coa transferase, domain 3"/>
    <property type="match status" value="1"/>
</dbReference>
<dbReference type="AlphaFoldDB" id="A0A1E3SJ49"/>
<dbReference type="InterPro" id="IPR003673">
    <property type="entry name" value="CoA-Trfase_fam_III"/>
</dbReference>
<dbReference type="RefSeq" id="WP_069418076.1">
    <property type="nucleotide sequence ID" value="NZ_CBCRZH010000004.1"/>
</dbReference>
<proteinExistence type="predicted"/>
<organism evidence="1 2">
    <name type="scientific">Mycobacterium intermedium</name>
    <dbReference type="NCBI Taxonomy" id="28445"/>
    <lineage>
        <taxon>Bacteria</taxon>
        <taxon>Bacillati</taxon>
        <taxon>Actinomycetota</taxon>
        <taxon>Actinomycetes</taxon>
        <taxon>Mycobacteriales</taxon>
        <taxon>Mycobacteriaceae</taxon>
        <taxon>Mycobacterium</taxon>
        <taxon>Mycobacterium simiae complex</taxon>
    </lineage>
</organism>
<keyword evidence="2" id="KW-1185">Reference proteome</keyword>
<dbReference type="STRING" id="28445.BHQ20_05390"/>
<dbReference type="PANTHER" id="PTHR48228">
    <property type="entry name" value="SUCCINYL-COA--D-CITRAMALATE COA-TRANSFERASE"/>
    <property type="match status" value="1"/>
</dbReference>
<dbReference type="Proteomes" id="UP000192739">
    <property type="component" value="Unassembled WGS sequence"/>
</dbReference>
<dbReference type="OrthoDB" id="9797653at2"/>
<dbReference type="Pfam" id="PF02515">
    <property type="entry name" value="CoA_transf_3"/>
    <property type="match status" value="1"/>
</dbReference>
<accession>A0A1E3SJ49</accession>
<comment type="caution">
    <text evidence="1">The sequence shown here is derived from an EMBL/GenBank/DDBJ whole genome shotgun (WGS) entry which is preliminary data.</text>
</comment>
<dbReference type="InterPro" id="IPR050509">
    <property type="entry name" value="CoA-transferase_III"/>
</dbReference>
<gene>
    <name evidence="1" type="ORF">BST27_02620</name>
</gene>
<sequence length="401" mass="42845">MNPLEGIRVLEVAMYGFVPSAGAVLAEWGADVIKVEHAVTGDPQRGLRQTGMLRVEGDPNPNIEHANRGKRSIGLDMSVPEGKEVLHELARRSDVFLTSFLPDARQKFGIDVDDIRAVNPNIIYARGSALGPRGSESDKGGYDMTAFWCRAGTAATITPMGYEGMINPPGPAFGDTISGTNLAGGIAAALLKRERSGEPSVVDVSLLGSGVWSMGHTVALTNHLGQLLQAPPAGVHGSPINPLVGVYPTADGRHISLVMMQPGKYWADVCKHIDRPDLIDDPRFADAERIAANTAEAVEILKKVIATRTLAEWSERFATLAGPWAPVQDTLQVAADPQIRANEYIVRAGELDLAANPVQFDVTAPQTGPAPGFAEQTDEILLELGLDWDRIIELKTAGAVT</sequence>
<dbReference type="InterPro" id="IPR044855">
    <property type="entry name" value="CoA-Trfase_III_dom3_sf"/>
</dbReference>
<protein>
    <submittedName>
        <fullName evidence="1">Carnitine dehydratase</fullName>
    </submittedName>
</protein>
<dbReference type="GO" id="GO:0003824">
    <property type="term" value="F:catalytic activity"/>
    <property type="evidence" value="ECO:0007669"/>
    <property type="project" value="InterPro"/>
</dbReference>
<dbReference type="EMBL" id="MVHT01000004">
    <property type="protein sequence ID" value="ORB10230.1"/>
    <property type="molecule type" value="Genomic_DNA"/>
</dbReference>
<dbReference type="InterPro" id="IPR023606">
    <property type="entry name" value="CoA-Trfase_III_dom_1_sf"/>
</dbReference>
<dbReference type="Gene3D" id="3.40.50.10540">
    <property type="entry name" value="Crotonobetainyl-coa:carnitine coa-transferase, domain 1"/>
    <property type="match status" value="1"/>
</dbReference>
<evidence type="ECO:0000313" key="1">
    <source>
        <dbReference type="EMBL" id="ORB10230.1"/>
    </source>
</evidence>
<evidence type="ECO:0000313" key="2">
    <source>
        <dbReference type="Proteomes" id="UP000192739"/>
    </source>
</evidence>
<reference evidence="1 2" key="1">
    <citation type="submission" date="2017-02" db="EMBL/GenBank/DDBJ databases">
        <title>The new phylogeny of genus Mycobacterium.</title>
        <authorList>
            <person name="Tortoli E."/>
            <person name="Trovato A."/>
            <person name="Cirillo D.M."/>
        </authorList>
    </citation>
    <scope>NUCLEOTIDE SEQUENCE [LARGE SCALE GENOMIC DNA]</scope>
    <source>
        <strain evidence="1 2">DSM 44049</strain>
    </source>
</reference>
<dbReference type="SUPFAM" id="SSF89796">
    <property type="entry name" value="CoA-transferase family III (CaiB/BaiF)"/>
    <property type="match status" value="1"/>
</dbReference>
<dbReference type="PANTHER" id="PTHR48228:SF2">
    <property type="entry name" value="E-CINNAMOYL-COA:R-PHENYLLACTATE COA TRANSFERASE LARGE SUBUNIT"/>
    <property type="match status" value="1"/>
</dbReference>
<name>A0A1E3SJ49_MYCIE</name>